<dbReference type="Gene3D" id="1.10.8.60">
    <property type="match status" value="1"/>
</dbReference>
<dbReference type="InterPro" id="IPR008921">
    <property type="entry name" value="DNA_pol3_clamp-load_cplx_C"/>
</dbReference>
<dbReference type="Gene3D" id="3.30.420.10">
    <property type="entry name" value="Ribonuclease H-like superfamily/Ribonuclease H"/>
    <property type="match status" value="1"/>
</dbReference>
<dbReference type="GO" id="GO:0015074">
    <property type="term" value="P:DNA integration"/>
    <property type="evidence" value="ECO:0007669"/>
    <property type="project" value="InterPro"/>
</dbReference>
<dbReference type="Pfam" id="PF00665">
    <property type="entry name" value="rve"/>
    <property type="match status" value="1"/>
</dbReference>
<dbReference type="SUPFAM" id="SSF53098">
    <property type="entry name" value="Ribonuclease H-like"/>
    <property type="match status" value="1"/>
</dbReference>
<dbReference type="GO" id="GO:0006260">
    <property type="term" value="P:DNA replication"/>
    <property type="evidence" value="ECO:0007669"/>
    <property type="project" value="InterPro"/>
</dbReference>
<dbReference type="PANTHER" id="PTHR42648:SF28">
    <property type="entry name" value="TRANSPOSON-ENCODED PROTEIN WITH RIBONUCLEASE H-LIKE AND RETROVIRUS ZINC FINGER-LIKE DOMAINS"/>
    <property type="match status" value="1"/>
</dbReference>
<dbReference type="AlphaFoldDB" id="A0A5J4ZU90"/>
<accession>A0A5J4ZU90</accession>
<dbReference type="InterPro" id="IPR012337">
    <property type="entry name" value="RNaseH-like_sf"/>
</dbReference>
<evidence type="ECO:0000259" key="1">
    <source>
        <dbReference type="PROSITE" id="PS50994"/>
    </source>
</evidence>
<dbReference type="EMBL" id="CM018048">
    <property type="protein sequence ID" value="KAA8522353.1"/>
    <property type="molecule type" value="Genomic_DNA"/>
</dbReference>
<dbReference type="GO" id="GO:0003677">
    <property type="term" value="F:DNA binding"/>
    <property type="evidence" value="ECO:0007669"/>
    <property type="project" value="InterPro"/>
</dbReference>
<protein>
    <recommendedName>
        <fullName evidence="1">Integrase catalytic domain-containing protein</fullName>
    </recommendedName>
</protein>
<dbReference type="Proteomes" id="UP000325577">
    <property type="component" value="Linkage Group LG5"/>
</dbReference>
<dbReference type="Pfam" id="PF08542">
    <property type="entry name" value="Rep_fac_C"/>
    <property type="match status" value="1"/>
</dbReference>
<dbReference type="PANTHER" id="PTHR42648">
    <property type="entry name" value="TRANSPOSASE, PUTATIVE-RELATED"/>
    <property type="match status" value="1"/>
</dbReference>
<name>A0A5J4ZU90_9ASTE</name>
<evidence type="ECO:0000313" key="2">
    <source>
        <dbReference type="EMBL" id="KAA8522353.1"/>
    </source>
</evidence>
<proteinExistence type="predicted"/>
<organism evidence="2 3">
    <name type="scientific">Nyssa sinensis</name>
    <dbReference type="NCBI Taxonomy" id="561372"/>
    <lineage>
        <taxon>Eukaryota</taxon>
        <taxon>Viridiplantae</taxon>
        <taxon>Streptophyta</taxon>
        <taxon>Embryophyta</taxon>
        <taxon>Tracheophyta</taxon>
        <taxon>Spermatophyta</taxon>
        <taxon>Magnoliopsida</taxon>
        <taxon>eudicotyledons</taxon>
        <taxon>Gunneridae</taxon>
        <taxon>Pentapetalae</taxon>
        <taxon>asterids</taxon>
        <taxon>Cornales</taxon>
        <taxon>Nyssaceae</taxon>
        <taxon>Nyssa</taxon>
    </lineage>
</organism>
<feature type="domain" description="Integrase catalytic" evidence="1">
    <location>
        <begin position="258"/>
        <end position="345"/>
    </location>
</feature>
<dbReference type="PROSITE" id="PS50994">
    <property type="entry name" value="INTEGRASE"/>
    <property type="match status" value="1"/>
</dbReference>
<evidence type="ECO:0000313" key="3">
    <source>
        <dbReference type="Proteomes" id="UP000325577"/>
    </source>
</evidence>
<sequence>MRQALNNLQAMYSGFRFVNQENVFKVCDLPHPLHVKNMVRNVLGGKFDDACSGLKQLYDLGYSPTDIITALFRTIKNYDMAEYLKLEFMKVLLVVSLGTSQPVKFSDVGCDIPELKGDNFKMWKKRVLLHLGWMDIDYAIRKDEPPAVTNTSTKAEIALYEHWERSNRISVMFIKTKISAGIRGSVDQHTKVRDLLKAIDEQFVTSDKTLASTLIMKFCSTRLDTVRGVREHIMQMRDTAAQLKKLKGKQTNKSTESATRSPHILEIIHTDICSPDMDAHGQRYFISFIDDYSRYMYLYLLHNKNEALDAFKVFKAEVEKQCGKQIKIVRSDRGEKYYGRYTEDG</sequence>
<dbReference type="InterPro" id="IPR036397">
    <property type="entry name" value="RNaseH_sf"/>
</dbReference>
<keyword evidence="3" id="KW-1185">Reference proteome</keyword>
<dbReference type="InterPro" id="IPR013748">
    <property type="entry name" value="Rep_factorC_C"/>
</dbReference>
<dbReference type="Gene3D" id="1.20.272.10">
    <property type="match status" value="1"/>
</dbReference>
<dbReference type="InterPro" id="IPR039537">
    <property type="entry name" value="Retrotran_Ty1/copia-like"/>
</dbReference>
<reference evidence="2 3" key="1">
    <citation type="submission" date="2019-09" db="EMBL/GenBank/DDBJ databases">
        <title>A chromosome-level genome assembly of the Chinese tupelo Nyssa sinensis.</title>
        <authorList>
            <person name="Yang X."/>
            <person name="Kang M."/>
            <person name="Yang Y."/>
            <person name="Xiong H."/>
            <person name="Wang M."/>
            <person name="Zhang Z."/>
            <person name="Wang Z."/>
            <person name="Wu H."/>
            <person name="Ma T."/>
            <person name="Liu J."/>
            <person name="Xi Z."/>
        </authorList>
    </citation>
    <scope>NUCLEOTIDE SEQUENCE [LARGE SCALE GENOMIC DNA]</scope>
    <source>
        <strain evidence="2">J267</strain>
        <tissue evidence="2">Leaf</tissue>
    </source>
</reference>
<dbReference type="OrthoDB" id="4199794at2759"/>
<dbReference type="SUPFAM" id="SSF48019">
    <property type="entry name" value="post-AAA+ oligomerization domain-like"/>
    <property type="match status" value="1"/>
</dbReference>
<gene>
    <name evidence="2" type="ORF">F0562_013286</name>
</gene>
<dbReference type="InterPro" id="IPR001584">
    <property type="entry name" value="Integrase_cat-core"/>
</dbReference>